<reference evidence="2" key="1">
    <citation type="journal article" date="2019" name="bioRxiv">
        <title>The Genome of the Zebra Mussel, Dreissena polymorpha: A Resource for Invasive Species Research.</title>
        <authorList>
            <person name="McCartney M.A."/>
            <person name="Auch B."/>
            <person name="Kono T."/>
            <person name="Mallez S."/>
            <person name="Zhang Y."/>
            <person name="Obille A."/>
            <person name="Becker A."/>
            <person name="Abrahante J.E."/>
            <person name="Garbe J."/>
            <person name="Badalamenti J.P."/>
            <person name="Herman A."/>
            <person name="Mangelson H."/>
            <person name="Liachko I."/>
            <person name="Sullivan S."/>
            <person name="Sone E.D."/>
            <person name="Koren S."/>
            <person name="Silverstein K.A.T."/>
            <person name="Beckman K.B."/>
            <person name="Gohl D.M."/>
        </authorList>
    </citation>
    <scope>NUCLEOTIDE SEQUENCE</scope>
    <source>
        <strain evidence="2">Duluth1</strain>
        <tissue evidence="2">Whole animal</tissue>
    </source>
</reference>
<dbReference type="GO" id="GO:0009378">
    <property type="term" value="F:four-way junction helicase activity"/>
    <property type="evidence" value="ECO:0007669"/>
    <property type="project" value="TreeGrafter"/>
</dbReference>
<accession>A0A9D4IMZ8</accession>
<organism evidence="2 3">
    <name type="scientific">Dreissena polymorpha</name>
    <name type="common">Zebra mussel</name>
    <name type="synonym">Mytilus polymorpha</name>
    <dbReference type="NCBI Taxonomy" id="45954"/>
    <lineage>
        <taxon>Eukaryota</taxon>
        <taxon>Metazoa</taxon>
        <taxon>Spiralia</taxon>
        <taxon>Lophotrochozoa</taxon>
        <taxon>Mollusca</taxon>
        <taxon>Bivalvia</taxon>
        <taxon>Autobranchia</taxon>
        <taxon>Heteroconchia</taxon>
        <taxon>Euheterodonta</taxon>
        <taxon>Imparidentia</taxon>
        <taxon>Neoheterodontei</taxon>
        <taxon>Myida</taxon>
        <taxon>Dreissenoidea</taxon>
        <taxon>Dreissenidae</taxon>
        <taxon>Dreissena</taxon>
    </lineage>
</organism>
<gene>
    <name evidence="2" type="ORF">DPMN_180157</name>
</gene>
<comment type="similarity">
    <text evidence="1">Belongs to the helicase family. RecQ subfamily.</text>
</comment>
<dbReference type="Gene3D" id="3.40.50.300">
    <property type="entry name" value="P-loop containing nucleotide triphosphate hydrolases"/>
    <property type="match status" value="1"/>
</dbReference>
<dbReference type="GO" id="GO:0000724">
    <property type="term" value="P:double-strand break repair via homologous recombination"/>
    <property type="evidence" value="ECO:0007669"/>
    <property type="project" value="TreeGrafter"/>
</dbReference>
<dbReference type="GO" id="GO:0000723">
    <property type="term" value="P:telomere maintenance"/>
    <property type="evidence" value="ECO:0007669"/>
    <property type="project" value="TreeGrafter"/>
</dbReference>
<dbReference type="AlphaFoldDB" id="A0A9D4IMZ8"/>
<dbReference type="PANTHER" id="PTHR13710:SF157">
    <property type="entry name" value="DNA HELICASE"/>
    <property type="match status" value="1"/>
</dbReference>
<dbReference type="InterPro" id="IPR027417">
    <property type="entry name" value="P-loop_NTPase"/>
</dbReference>
<dbReference type="GO" id="GO:0005654">
    <property type="term" value="C:nucleoplasm"/>
    <property type="evidence" value="ECO:0007669"/>
    <property type="project" value="TreeGrafter"/>
</dbReference>
<evidence type="ECO:0000313" key="2">
    <source>
        <dbReference type="EMBL" id="KAH3778687.1"/>
    </source>
</evidence>
<keyword evidence="3" id="KW-1185">Reference proteome</keyword>
<comment type="caution">
    <text evidence="2">The sequence shown here is derived from an EMBL/GenBank/DDBJ whole genome shotgun (WGS) entry which is preliminary data.</text>
</comment>
<dbReference type="Proteomes" id="UP000828390">
    <property type="component" value="Unassembled WGS sequence"/>
</dbReference>
<dbReference type="EMBL" id="JAIWYP010000009">
    <property type="protein sequence ID" value="KAH3778687.1"/>
    <property type="molecule type" value="Genomic_DNA"/>
</dbReference>
<proteinExistence type="inferred from homology"/>
<evidence type="ECO:0000256" key="1">
    <source>
        <dbReference type="ARBA" id="ARBA00005446"/>
    </source>
</evidence>
<name>A0A9D4IMZ8_DREPO</name>
<dbReference type="GO" id="GO:0005694">
    <property type="term" value="C:chromosome"/>
    <property type="evidence" value="ECO:0007669"/>
    <property type="project" value="TreeGrafter"/>
</dbReference>
<sequence length="107" mass="12064">MFRVETTNLTSGHLQIDIADVRLVVHWGAPRNHLWYWQEVGRAGRDGKPSLAFVYPYGRSLVVVRGAVQNADVLHTTSYFGIIEAVVDVNMRCQHVTDGCLPFKPNK</sequence>
<dbReference type="PANTHER" id="PTHR13710">
    <property type="entry name" value="DNA HELICASE RECQ FAMILY MEMBER"/>
    <property type="match status" value="1"/>
</dbReference>
<reference evidence="2" key="2">
    <citation type="submission" date="2020-11" db="EMBL/GenBank/DDBJ databases">
        <authorList>
            <person name="McCartney M.A."/>
            <person name="Auch B."/>
            <person name="Kono T."/>
            <person name="Mallez S."/>
            <person name="Becker A."/>
            <person name="Gohl D.M."/>
            <person name="Silverstein K.A.T."/>
            <person name="Koren S."/>
            <person name="Bechman K.B."/>
            <person name="Herman A."/>
            <person name="Abrahante J.E."/>
            <person name="Garbe J."/>
        </authorList>
    </citation>
    <scope>NUCLEOTIDE SEQUENCE</scope>
    <source>
        <strain evidence="2">Duluth1</strain>
        <tissue evidence="2">Whole animal</tissue>
    </source>
</reference>
<dbReference type="GO" id="GO:0043138">
    <property type="term" value="F:3'-5' DNA helicase activity"/>
    <property type="evidence" value="ECO:0007669"/>
    <property type="project" value="UniProtKB-EC"/>
</dbReference>
<protein>
    <submittedName>
        <fullName evidence="2">Uncharacterized protein</fullName>
    </submittedName>
</protein>
<evidence type="ECO:0000313" key="3">
    <source>
        <dbReference type="Proteomes" id="UP000828390"/>
    </source>
</evidence>
<dbReference type="GO" id="GO:0005737">
    <property type="term" value="C:cytoplasm"/>
    <property type="evidence" value="ECO:0007669"/>
    <property type="project" value="TreeGrafter"/>
</dbReference>
<dbReference type="SUPFAM" id="SSF52540">
    <property type="entry name" value="P-loop containing nucleoside triphosphate hydrolases"/>
    <property type="match status" value="1"/>
</dbReference>